<organism evidence="3 4">
    <name type="scientific">Anabas testudineus</name>
    <name type="common">Climbing perch</name>
    <name type="synonym">Anthias testudineus</name>
    <dbReference type="NCBI Taxonomy" id="64144"/>
    <lineage>
        <taxon>Eukaryota</taxon>
        <taxon>Metazoa</taxon>
        <taxon>Chordata</taxon>
        <taxon>Craniata</taxon>
        <taxon>Vertebrata</taxon>
        <taxon>Euteleostomi</taxon>
        <taxon>Actinopterygii</taxon>
        <taxon>Neopterygii</taxon>
        <taxon>Teleostei</taxon>
        <taxon>Neoteleostei</taxon>
        <taxon>Acanthomorphata</taxon>
        <taxon>Anabantaria</taxon>
        <taxon>Anabantiformes</taxon>
        <taxon>Anabantoidei</taxon>
        <taxon>Anabantidae</taxon>
        <taxon>Anabas</taxon>
    </lineage>
</organism>
<accession>A0AAQ6IF16</accession>
<feature type="region of interest" description="Disordered" evidence="1">
    <location>
        <begin position="243"/>
        <end position="312"/>
    </location>
</feature>
<reference evidence="3 4" key="1">
    <citation type="submission" date="2021-04" db="EMBL/GenBank/DDBJ databases">
        <authorList>
            <consortium name="Wellcome Sanger Institute Data Sharing"/>
        </authorList>
    </citation>
    <scope>NUCLEOTIDE SEQUENCE [LARGE SCALE GENOMIC DNA]</scope>
</reference>
<evidence type="ECO:0000256" key="1">
    <source>
        <dbReference type="SAM" id="MobiDB-lite"/>
    </source>
</evidence>
<dbReference type="GO" id="GO:0005683">
    <property type="term" value="C:U7 snRNP"/>
    <property type="evidence" value="ECO:0007669"/>
    <property type="project" value="TreeGrafter"/>
</dbReference>
<sequence>MEESERKSAKPAGTEAKEAPEHEPEACGEGGDDDADKLDVCSDKFDPLKALYSPTVTLPFPNIKCFNNVSEYESFLKGGRGRAKPENVEKRRLKATRGVADPERIERLKRLMVKNPVPEAEEGESSGRRRRRQRPVKNVLTRMSLCKGSPMGELFRCVEERIRVKVHIRTFKGLRGVCSGFVVAFDKFWNMAMVDVDETYREPLLGQALYHEKALTITRFLQFFKLICRLKTQLFDKLKLQDSSEGDKSAKKHKTPRSTQTSGSSHPASGSGSSKPESTPSDADETKQDQRASQEAQAPEAAQKKGSQRYGMVRTRHVNQLFIRGENVILVNPQPL</sequence>
<dbReference type="AlphaFoldDB" id="A0AAQ6IF16"/>
<proteinExistence type="predicted"/>
<feature type="region of interest" description="Disordered" evidence="1">
    <location>
        <begin position="114"/>
        <end position="134"/>
    </location>
</feature>
<dbReference type="SUPFAM" id="SSF50182">
    <property type="entry name" value="Sm-like ribonucleoproteins"/>
    <property type="match status" value="1"/>
</dbReference>
<evidence type="ECO:0000313" key="4">
    <source>
        <dbReference type="Proteomes" id="UP000265040"/>
    </source>
</evidence>
<feature type="domain" description="Sm" evidence="2">
    <location>
        <begin position="156"/>
        <end position="333"/>
    </location>
</feature>
<dbReference type="InterPro" id="IPR034109">
    <property type="entry name" value="Lsm11_M"/>
</dbReference>
<dbReference type="PANTHER" id="PTHR21415">
    <property type="entry name" value="U7 SNRNA-ASSOCIATED SM-LIKE PROTEIN LSM11"/>
    <property type="match status" value="1"/>
</dbReference>
<reference evidence="3" key="3">
    <citation type="submission" date="2025-09" db="UniProtKB">
        <authorList>
            <consortium name="Ensembl"/>
        </authorList>
    </citation>
    <scope>IDENTIFICATION</scope>
</reference>
<evidence type="ECO:0000259" key="2">
    <source>
        <dbReference type="SMART" id="SM00651"/>
    </source>
</evidence>
<dbReference type="Gene3D" id="2.30.30.100">
    <property type="match status" value="1"/>
</dbReference>
<dbReference type="InterPro" id="IPR039267">
    <property type="entry name" value="Lsm11"/>
</dbReference>
<dbReference type="Proteomes" id="UP000265040">
    <property type="component" value="Chromosome 10"/>
</dbReference>
<reference evidence="3" key="2">
    <citation type="submission" date="2025-08" db="UniProtKB">
        <authorList>
            <consortium name="Ensembl"/>
        </authorList>
    </citation>
    <scope>IDENTIFICATION</scope>
</reference>
<evidence type="ECO:0000313" key="3">
    <source>
        <dbReference type="Ensembl" id="ENSATEP00000072322.1"/>
    </source>
</evidence>
<feature type="region of interest" description="Disordered" evidence="1">
    <location>
        <begin position="1"/>
        <end position="39"/>
    </location>
</feature>
<dbReference type="GO" id="GO:0006398">
    <property type="term" value="P:mRNA 3'-end processing by stem-loop binding and cleavage"/>
    <property type="evidence" value="ECO:0007669"/>
    <property type="project" value="TreeGrafter"/>
</dbReference>
<dbReference type="InterPro" id="IPR010920">
    <property type="entry name" value="LSM_dom_sf"/>
</dbReference>
<dbReference type="CDD" id="cd01739">
    <property type="entry name" value="LSm11_M"/>
    <property type="match status" value="1"/>
</dbReference>
<feature type="compositionally biased region" description="Low complexity" evidence="1">
    <location>
        <begin position="262"/>
        <end position="274"/>
    </location>
</feature>
<dbReference type="GeneTree" id="ENSGT00390000012944"/>
<dbReference type="SMART" id="SM00651">
    <property type="entry name" value="Sm"/>
    <property type="match status" value="1"/>
</dbReference>
<dbReference type="PANTHER" id="PTHR21415:SF1">
    <property type="entry name" value="U7 SNRNA-ASSOCIATED SM-LIKE PROTEIN LSM11"/>
    <property type="match status" value="1"/>
</dbReference>
<name>A0AAQ6IF16_ANATE</name>
<dbReference type="InterPro" id="IPR001163">
    <property type="entry name" value="Sm_dom_euk/arc"/>
</dbReference>
<dbReference type="GO" id="GO:0071209">
    <property type="term" value="F:U7 snRNA binding"/>
    <property type="evidence" value="ECO:0007669"/>
    <property type="project" value="InterPro"/>
</dbReference>
<protein>
    <recommendedName>
        <fullName evidence="2">Sm domain-containing protein</fullName>
    </recommendedName>
</protein>
<gene>
    <name evidence="3" type="primary">LSM11</name>
</gene>
<keyword evidence="4" id="KW-1185">Reference proteome</keyword>
<dbReference type="Ensembl" id="ENSATET00000075845.1">
    <property type="protein sequence ID" value="ENSATEP00000072322.1"/>
    <property type="gene ID" value="ENSATEG00000001413.3"/>
</dbReference>
<feature type="compositionally biased region" description="Basic and acidic residues" evidence="1">
    <location>
        <begin position="15"/>
        <end position="25"/>
    </location>
</feature>